<proteinExistence type="predicted"/>
<dbReference type="VEuPathDB" id="FungiDB:ASPCADRAFT_180002"/>
<name>A0A1R3R667_ASPC5</name>
<dbReference type="Proteomes" id="UP000188318">
    <property type="component" value="Unassembled WGS sequence"/>
</dbReference>
<reference evidence="2" key="1">
    <citation type="journal article" date="2017" name="Genome Biol.">
        <title>Comparative genomics reveals high biological diversity and specific adaptations in the industrially and medically important fungal genus Aspergillus.</title>
        <authorList>
            <person name="de Vries R.P."/>
            <person name="Riley R."/>
            <person name="Wiebenga A."/>
            <person name="Aguilar-Osorio G."/>
            <person name="Amillis S."/>
            <person name="Uchima C.A."/>
            <person name="Anderluh G."/>
            <person name="Asadollahi M."/>
            <person name="Askin M."/>
            <person name="Barry K."/>
            <person name="Battaglia E."/>
            <person name="Bayram O."/>
            <person name="Benocci T."/>
            <person name="Braus-Stromeyer S.A."/>
            <person name="Caldana C."/>
            <person name="Canovas D."/>
            <person name="Cerqueira G.C."/>
            <person name="Chen F."/>
            <person name="Chen W."/>
            <person name="Choi C."/>
            <person name="Clum A."/>
            <person name="Dos Santos R.A."/>
            <person name="Damasio A.R."/>
            <person name="Diallinas G."/>
            <person name="Emri T."/>
            <person name="Fekete E."/>
            <person name="Flipphi M."/>
            <person name="Freyberg S."/>
            <person name="Gallo A."/>
            <person name="Gournas C."/>
            <person name="Habgood R."/>
            <person name="Hainaut M."/>
            <person name="Harispe M.L."/>
            <person name="Henrissat B."/>
            <person name="Hilden K.S."/>
            <person name="Hope R."/>
            <person name="Hossain A."/>
            <person name="Karabika E."/>
            <person name="Karaffa L."/>
            <person name="Karanyi Z."/>
            <person name="Krasevec N."/>
            <person name="Kuo A."/>
            <person name="Kusch H."/>
            <person name="LaButti K."/>
            <person name="Lagendijk E.L."/>
            <person name="Lapidus A."/>
            <person name="Levasseur A."/>
            <person name="Lindquist E."/>
            <person name="Lipzen A."/>
            <person name="Logrieco A.F."/>
            <person name="MacCabe A."/>
            <person name="Maekelae M.R."/>
            <person name="Malavazi I."/>
            <person name="Melin P."/>
            <person name="Meyer V."/>
            <person name="Mielnichuk N."/>
            <person name="Miskei M."/>
            <person name="Molnar A.P."/>
            <person name="Mule G."/>
            <person name="Ngan C.Y."/>
            <person name="Orejas M."/>
            <person name="Orosz E."/>
            <person name="Ouedraogo J.P."/>
            <person name="Overkamp K.M."/>
            <person name="Park H.-S."/>
            <person name="Perrone G."/>
            <person name="Piumi F."/>
            <person name="Punt P.J."/>
            <person name="Ram A.F."/>
            <person name="Ramon A."/>
            <person name="Rauscher S."/>
            <person name="Record E."/>
            <person name="Riano-Pachon D.M."/>
            <person name="Robert V."/>
            <person name="Roehrig J."/>
            <person name="Ruller R."/>
            <person name="Salamov A."/>
            <person name="Salih N.S."/>
            <person name="Samson R.A."/>
            <person name="Sandor E."/>
            <person name="Sanguinetti M."/>
            <person name="Schuetze T."/>
            <person name="Sepcic K."/>
            <person name="Shelest E."/>
            <person name="Sherlock G."/>
            <person name="Sophianopoulou V."/>
            <person name="Squina F.M."/>
            <person name="Sun H."/>
            <person name="Susca A."/>
            <person name="Todd R.B."/>
            <person name="Tsang A."/>
            <person name="Unkles S.E."/>
            <person name="van de Wiele N."/>
            <person name="van Rossen-Uffink D."/>
            <person name="Oliveira J.V."/>
            <person name="Vesth T.C."/>
            <person name="Visser J."/>
            <person name="Yu J.-H."/>
            <person name="Zhou M."/>
            <person name="Andersen M.R."/>
            <person name="Archer D.B."/>
            <person name="Baker S.E."/>
            <person name="Benoit I."/>
            <person name="Brakhage A.A."/>
            <person name="Braus G.H."/>
            <person name="Fischer R."/>
            <person name="Frisvad J.C."/>
            <person name="Goldman G.H."/>
            <person name="Houbraken J."/>
            <person name="Oakley B."/>
            <person name="Pocsi I."/>
            <person name="Scazzocchio C."/>
            <person name="Seiboth B."/>
            <person name="vanKuyk P.A."/>
            <person name="Wortman J."/>
            <person name="Dyer P.S."/>
            <person name="Grigoriev I.V."/>
        </authorList>
    </citation>
    <scope>NUCLEOTIDE SEQUENCE [LARGE SCALE GENOMIC DNA]</scope>
    <source>
        <strain evidence="2">ITEM 5010</strain>
    </source>
</reference>
<evidence type="ECO:0000313" key="2">
    <source>
        <dbReference type="Proteomes" id="UP000188318"/>
    </source>
</evidence>
<accession>A0A1R3R667</accession>
<dbReference type="EMBL" id="KV907632">
    <property type="protein sequence ID" value="OOF89967.1"/>
    <property type="molecule type" value="Genomic_DNA"/>
</dbReference>
<dbReference type="OrthoDB" id="2129069at2759"/>
<evidence type="ECO:0000313" key="1">
    <source>
        <dbReference type="EMBL" id="OOF89967.1"/>
    </source>
</evidence>
<gene>
    <name evidence="1" type="ORF">ASPCADRAFT_180002</name>
</gene>
<dbReference type="AlphaFoldDB" id="A0A1R3R667"/>
<sequence>MDTGFPVSLRGIYCSSLRGHSVWRALGPILEMSPGMEGWLTQTVDRVCSPNASVESELLQAGHDFEFRLGNGTATLSVLLLTASSLELSATQRTISKLQHFSLSVTSRARKKAIAFLLSETPFCSASGRYRLEGLVALQVLMVESLPAMIPTIPIAESACLLSTMQEYIANLEATIDIPRPPLQSVALAGSSSYPSLSDIDF</sequence>
<protein>
    <submittedName>
        <fullName evidence="1">Uncharacterized protein</fullName>
    </submittedName>
</protein>
<keyword evidence="2" id="KW-1185">Reference proteome</keyword>
<organism evidence="1 2">
    <name type="scientific">Aspergillus carbonarius (strain ITEM 5010)</name>
    <dbReference type="NCBI Taxonomy" id="602072"/>
    <lineage>
        <taxon>Eukaryota</taxon>
        <taxon>Fungi</taxon>
        <taxon>Dikarya</taxon>
        <taxon>Ascomycota</taxon>
        <taxon>Pezizomycotina</taxon>
        <taxon>Eurotiomycetes</taxon>
        <taxon>Eurotiomycetidae</taxon>
        <taxon>Eurotiales</taxon>
        <taxon>Aspergillaceae</taxon>
        <taxon>Aspergillus</taxon>
        <taxon>Aspergillus subgen. Circumdati</taxon>
    </lineage>
</organism>
<dbReference type="OMA" id="VPYCTAT"/>